<dbReference type="InterPro" id="IPR027417">
    <property type="entry name" value="P-loop_NTPase"/>
</dbReference>
<feature type="domain" description="ABC transporter" evidence="5">
    <location>
        <begin position="1"/>
        <end position="191"/>
    </location>
</feature>
<evidence type="ECO:0000259" key="5">
    <source>
        <dbReference type="PROSITE" id="PS50893"/>
    </source>
</evidence>
<dbReference type="PROSITE" id="PS50893">
    <property type="entry name" value="ABC_TRANSPORTER_2"/>
    <property type="match status" value="1"/>
</dbReference>
<reference evidence="6 7" key="1">
    <citation type="submission" date="2018-06" db="EMBL/GenBank/DDBJ databases">
        <title>Extensive metabolic versatility and redundancy in microbially diverse, dynamic hydrothermal sediments.</title>
        <authorList>
            <person name="Dombrowski N."/>
            <person name="Teske A."/>
            <person name="Baker B.J."/>
        </authorList>
    </citation>
    <scope>NUCLEOTIDE SEQUENCE [LARGE SCALE GENOMIC DNA]</scope>
    <source>
        <strain evidence="6">B30_G17</strain>
    </source>
</reference>
<comment type="similarity">
    <text evidence="1">Belongs to the ABC transporter superfamily.</text>
</comment>
<keyword evidence="4" id="KW-0067">ATP-binding</keyword>
<evidence type="ECO:0000256" key="1">
    <source>
        <dbReference type="ARBA" id="ARBA00005417"/>
    </source>
</evidence>
<evidence type="ECO:0000256" key="2">
    <source>
        <dbReference type="ARBA" id="ARBA00022448"/>
    </source>
</evidence>
<sequence length="263" mass="30357">GKTTLLKLISGIYLPDEGDIYVYGFSCRKKNEAVRGLTCYLSPQIQFNKKLTVREILRYFTRVTGKKIDEDVEELLETADIVDDVYDKRIEVLSDVQVAVLKLSIGLIKKPKVLLLDEVFGALEPKIKEVFAKAVEKVAEESTLIMVDKEMETLERFCKKVLILTKGKVAALGSVKELLSNYPYKFDVEVMPKTSKSIKKILELEYPYQRFGSLIRFYLRNENEVLELTSELLKLKDEIITFQISSIDLEDVYYWLIAKMRKT</sequence>
<dbReference type="SUPFAM" id="SSF52540">
    <property type="entry name" value="P-loop containing nucleoside triphosphate hydrolases"/>
    <property type="match status" value="1"/>
</dbReference>
<dbReference type="PANTHER" id="PTHR42711">
    <property type="entry name" value="ABC TRANSPORTER ATP-BINDING PROTEIN"/>
    <property type="match status" value="1"/>
</dbReference>
<name>A0A497EPZ9_9CREN</name>
<dbReference type="Proteomes" id="UP000281962">
    <property type="component" value="Unassembled WGS sequence"/>
</dbReference>
<protein>
    <recommendedName>
        <fullName evidence="5">ABC transporter domain-containing protein</fullName>
    </recommendedName>
</protein>
<dbReference type="GO" id="GO:0005524">
    <property type="term" value="F:ATP binding"/>
    <property type="evidence" value="ECO:0007669"/>
    <property type="project" value="UniProtKB-KW"/>
</dbReference>
<dbReference type="Gene3D" id="3.40.50.300">
    <property type="entry name" value="P-loop containing nucleotide triphosphate hydrolases"/>
    <property type="match status" value="1"/>
</dbReference>
<gene>
    <name evidence="6" type="ORF">DRJ21_02390</name>
</gene>
<keyword evidence="3" id="KW-0547">Nucleotide-binding</keyword>
<evidence type="ECO:0000313" key="7">
    <source>
        <dbReference type="Proteomes" id="UP000281962"/>
    </source>
</evidence>
<evidence type="ECO:0000256" key="4">
    <source>
        <dbReference type="ARBA" id="ARBA00022840"/>
    </source>
</evidence>
<evidence type="ECO:0000313" key="6">
    <source>
        <dbReference type="EMBL" id="RLE49454.1"/>
    </source>
</evidence>
<accession>A0A497EPZ9</accession>
<dbReference type="EMBL" id="QMQY01000101">
    <property type="protein sequence ID" value="RLE49454.1"/>
    <property type="molecule type" value="Genomic_DNA"/>
</dbReference>
<dbReference type="Pfam" id="PF00005">
    <property type="entry name" value="ABC_tran"/>
    <property type="match status" value="1"/>
</dbReference>
<dbReference type="AlphaFoldDB" id="A0A497EPZ9"/>
<feature type="non-terminal residue" evidence="6">
    <location>
        <position position="1"/>
    </location>
</feature>
<proteinExistence type="inferred from homology"/>
<keyword evidence="2" id="KW-0813">Transport</keyword>
<dbReference type="InterPro" id="IPR050763">
    <property type="entry name" value="ABC_transporter_ATP-binding"/>
</dbReference>
<evidence type="ECO:0000256" key="3">
    <source>
        <dbReference type="ARBA" id="ARBA00022741"/>
    </source>
</evidence>
<dbReference type="InterPro" id="IPR003439">
    <property type="entry name" value="ABC_transporter-like_ATP-bd"/>
</dbReference>
<dbReference type="PANTHER" id="PTHR42711:SF5">
    <property type="entry name" value="ABC TRANSPORTER ATP-BINDING PROTEIN NATA"/>
    <property type="match status" value="1"/>
</dbReference>
<comment type="caution">
    <text evidence="6">The sequence shown here is derived from an EMBL/GenBank/DDBJ whole genome shotgun (WGS) entry which is preliminary data.</text>
</comment>
<organism evidence="6 7">
    <name type="scientific">Thermoproteota archaeon</name>
    <dbReference type="NCBI Taxonomy" id="2056631"/>
    <lineage>
        <taxon>Archaea</taxon>
        <taxon>Thermoproteota</taxon>
    </lineage>
</organism>
<dbReference type="GO" id="GO:0016887">
    <property type="term" value="F:ATP hydrolysis activity"/>
    <property type="evidence" value="ECO:0007669"/>
    <property type="project" value="InterPro"/>
</dbReference>